<protein>
    <recommendedName>
        <fullName evidence="3">OTU domain-containing protein</fullName>
    </recommendedName>
</protein>
<name>A0A1C7NIX5_9FUNG</name>
<feature type="non-terminal residue" evidence="1">
    <location>
        <position position="174"/>
    </location>
</feature>
<accession>A0A1C7NIX5</accession>
<dbReference type="Proteomes" id="UP000093000">
    <property type="component" value="Unassembled WGS sequence"/>
</dbReference>
<organism evidence="1 2">
    <name type="scientific">Choanephora cucurbitarum</name>
    <dbReference type="NCBI Taxonomy" id="101091"/>
    <lineage>
        <taxon>Eukaryota</taxon>
        <taxon>Fungi</taxon>
        <taxon>Fungi incertae sedis</taxon>
        <taxon>Mucoromycota</taxon>
        <taxon>Mucoromycotina</taxon>
        <taxon>Mucoromycetes</taxon>
        <taxon>Mucorales</taxon>
        <taxon>Mucorineae</taxon>
        <taxon>Choanephoraceae</taxon>
        <taxon>Choanephoroideae</taxon>
        <taxon>Choanephora</taxon>
    </lineage>
</organism>
<comment type="caution">
    <text evidence="1">The sequence shown here is derived from an EMBL/GenBank/DDBJ whole genome shotgun (WGS) entry which is preliminary data.</text>
</comment>
<keyword evidence="2" id="KW-1185">Reference proteome</keyword>
<gene>
    <name evidence="1" type="ORF">A0J61_02942</name>
</gene>
<dbReference type="InParanoid" id="A0A1C7NIX5"/>
<dbReference type="Gene3D" id="3.90.70.80">
    <property type="match status" value="1"/>
</dbReference>
<sequence>INQDDVVSTYNPKSDGYCGFRAAAYLIYGDEEQFTKVKEAMLSVMSKEFENGMSYEDFYRSSFEMTTDEVKMTITCGIDLHKKEDEVIHYDRHRKAKTAGMAFWFDSIDCMQVLADAYSRPVCYHPDSGSKSQLDVALTYFPLVLPKRLDQKPVPLHLQYIGGIHWESCEVKEL</sequence>
<dbReference type="EMBL" id="LUGH01000119">
    <property type="protein sequence ID" value="OBZ88995.1"/>
    <property type="molecule type" value="Genomic_DNA"/>
</dbReference>
<proteinExistence type="predicted"/>
<feature type="non-terminal residue" evidence="1">
    <location>
        <position position="1"/>
    </location>
</feature>
<dbReference type="CDD" id="cd22744">
    <property type="entry name" value="OTU"/>
    <property type="match status" value="1"/>
</dbReference>
<dbReference type="OrthoDB" id="2379842at2759"/>
<evidence type="ECO:0000313" key="2">
    <source>
        <dbReference type="Proteomes" id="UP000093000"/>
    </source>
</evidence>
<evidence type="ECO:0000313" key="1">
    <source>
        <dbReference type="EMBL" id="OBZ88995.1"/>
    </source>
</evidence>
<reference evidence="1 2" key="1">
    <citation type="submission" date="2016-03" db="EMBL/GenBank/DDBJ databases">
        <title>Choanephora cucurbitarum.</title>
        <authorList>
            <person name="Min B."/>
            <person name="Park H."/>
            <person name="Park J.-H."/>
            <person name="Shin H.-D."/>
            <person name="Choi I.-G."/>
        </authorList>
    </citation>
    <scope>NUCLEOTIDE SEQUENCE [LARGE SCALE GENOMIC DNA]</scope>
    <source>
        <strain evidence="1 2">KUS-F28377</strain>
    </source>
</reference>
<dbReference type="AlphaFoldDB" id="A0A1C7NIX5"/>
<evidence type="ECO:0008006" key="3">
    <source>
        <dbReference type="Google" id="ProtNLM"/>
    </source>
</evidence>